<sequence>MSPGQPGKFAQACFVGRASGDKERWKHGAAQGGEAAVQRVVRGSGGQGRDCCATARRLEGVRLPSQAGITHRTADGTGSVSAAAEGEAQKTGELGPGSGEAVGFAHPRRQLSGW</sequence>
<gene>
    <name evidence="2" type="ORF">NDU88_002561</name>
</gene>
<keyword evidence="3" id="KW-1185">Reference proteome</keyword>
<name>A0AAV7TNL2_PLEWA</name>
<evidence type="ECO:0000313" key="3">
    <source>
        <dbReference type="Proteomes" id="UP001066276"/>
    </source>
</evidence>
<dbReference type="EMBL" id="JANPWB010000006">
    <property type="protein sequence ID" value="KAJ1177302.1"/>
    <property type="molecule type" value="Genomic_DNA"/>
</dbReference>
<dbReference type="AlphaFoldDB" id="A0AAV7TNL2"/>
<evidence type="ECO:0000313" key="2">
    <source>
        <dbReference type="EMBL" id="KAJ1177302.1"/>
    </source>
</evidence>
<comment type="caution">
    <text evidence="2">The sequence shown here is derived from an EMBL/GenBank/DDBJ whole genome shotgun (WGS) entry which is preliminary data.</text>
</comment>
<protein>
    <submittedName>
        <fullName evidence="2">Uncharacterized protein</fullName>
    </submittedName>
</protein>
<dbReference type="Proteomes" id="UP001066276">
    <property type="component" value="Chromosome 3_2"/>
</dbReference>
<organism evidence="2 3">
    <name type="scientific">Pleurodeles waltl</name>
    <name type="common">Iberian ribbed newt</name>
    <dbReference type="NCBI Taxonomy" id="8319"/>
    <lineage>
        <taxon>Eukaryota</taxon>
        <taxon>Metazoa</taxon>
        <taxon>Chordata</taxon>
        <taxon>Craniata</taxon>
        <taxon>Vertebrata</taxon>
        <taxon>Euteleostomi</taxon>
        <taxon>Amphibia</taxon>
        <taxon>Batrachia</taxon>
        <taxon>Caudata</taxon>
        <taxon>Salamandroidea</taxon>
        <taxon>Salamandridae</taxon>
        <taxon>Pleurodelinae</taxon>
        <taxon>Pleurodeles</taxon>
    </lineage>
</organism>
<evidence type="ECO:0000256" key="1">
    <source>
        <dbReference type="SAM" id="MobiDB-lite"/>
    </source>
</evidence>
<accession>A0AAV7TNL2</accession>
<reference evidence="2" key="1">
    <citation type="journal article" date="2022" name="bioRxiv">
        <title>Sequencing and chromosome-scale assembly of the giantPleurodeles waltlgenome.</title>
        <authorList>
            <person name="Brown T."/>
            <person name="Elewa A."/>
            <person name="Iarovenko S."/>
            <person name="Subramanian E."/>
            <person name="Araus A.J."/>
            <person name="Petzold A."/>
            <person name="Susuki M."/>
            <person name="Suzuki K.-i.T."/>
            <person name="Hayashi T."/>
            <person name="Toyoda A."/>
            <person name="Oliveira C."/>
            <person name="Osipova E."/>
            <person name="Leigh N.D."/>
            <person name="Simon A."/>
            <person name="Yun M.H."/>
        </authorList>
    </citation>
    <scope>NUCLEOTIDE SEQUENCE</scope>
    <source>
        <strain evidence="2">20211129_DDA</strain>
        <tissue evidence="2">Liver</tissue>
    </source>
</reference>
<proteinExistence type="predicted"/>
<feature type="region of interest" description="Disordered" evidence="1">
    <location>
        <begin position="63"/>
        <end position="114"/>
    </location>
</feature>